<gene>
    <name evidence="1" type="ORF">N0V93_006759</name>
</gene>
<name>A0A9W8YQ00_9PEZI</name>
<proteinExistence type="predicted"/>
<dbReference type="Proteomes" id="UP001140453">
    <property type="component" value="Unassembled WGS sequence"/>
</dbReference>
<comment type="caution">
    <text evidence="1">The sequence shown here is derived from an EMBL/GenBank/DDBJ whole genome shotgun (WGS) entry which is preliminary data.</text>
</comment>
<evidence type="ECO:0000313" key="2">
    <source>
        <dbReference type="Proteomes" id="UP001140453"/>
    </source>
</evidence>
<protein>
    <submittedName>
        <fullName evidence="1">Uncharacterized protein</fullName>
    </submittedName>
</protein>
<dbReference type="EMBL" id="JAPEVB010000004">
    <property type="protein sequence ID" value="KAJ4389294.1"/>
    <property type="molecule type" value="Genomic_DNA"/>
</dbReference>
<evidence type="ECO:0000313" key="1">
    <source>
        <dbReference type="EMBL" id="KAJ4389294.1"/>
    </source>
</evidence>
<reference evidence="1" key="1">
    <citation type="submission" date="2022-10" db="EMBL/GenBank/DDBJ databases">
        <title>Tapping the CABI collections for fungal endophytes: first genome assemblies for Collariella, Neodidymelliopsis, Ascochyta clinopodiicola, Didymella pomorum, Didymosphaeria variabile, Neocosmospora piperis and Neocucurbitaria cava.</title>
        <authorList>
            <person name="Hill R."/>
        </authorList>
    </citation>
    <scope>NUCLEOTIDE SEQUENCE</scope>
    <source>
        <strain evidence="1">IMI 355082</strain>
    </source>
</reference>
<keyword evidence="2" id="KW-1185">Reference proteome</keyword>
<sequence>MLRGGPQTIQHTYHQVLVRYPKKGRFPIAHWPRRGGWGSNTAVRFDPADHDWSRPDFLFWHLCTTYPVPTIHYSTVLHNLGTQQPADVVGRCIWWKYSEFRIHILDSGNVQ</sequence>
<organism evidence="1 2">
    <name type="scientific">Gnomoniopsis smithogilvyi</name>
    <dbReference type="NCBI Taxonomy" id="1191159"/>
    <lineage>
        <taxon>Eukaryota</taxon>
        <taxon>Fungi</taxon>
        <taxon>Dikarya</taxon>
        <taxon>Ascomycota</taxon>
        <taxon>Pezizomycotina</taxon>
        <taxon>Sordariomycetes</taxon>
        <taxon>Sordariomycetidae</taxon>
        <taxon>Diaporthales</taxon>
        <taxon>Gnomoniaceae</taxon>
        <taxon>Gnomoniopsis</taxon>
    </lineage>
</organism>
<dbReference type="AlphaFoldDB" id="A0A9W8YQ00"/>
<accession>A0A9W8YQ00</accession>